<reference evidence="1" key="1">
    <citation type="submission" date="2024-06" db="EMBL/GenBank/DDBJ databases">
        <title>Brevibacterium koreense sp. nov., isolated from jogae-jeotgal, a Korean fermented seafood.</title>
        <authorList>
            <person name="Whon T.W."/>
            <person name="Nam S."/>
            <person name="Kim Y."/>
        </authorList>
    </citation>
    <scope>NUCLEOTIDE SEQUENCE</scope>
    <source>
        <strain evidence="1">CBA3109</strain>
    </source>
</reference>
<proteinExistence type="predicted"/>
<sequence>MEFAANDAVAAHAEVELGVDQEESISPWIAAISCITAFAMVHSSHL</sequence>
<organism evidence="1">
    <name type="scientific">Brevibacterium koreense</name>
    <dbReference type="NCBI Taxonomy" id="3140787"/>
    <lineage>
        <taxon>Bacteria</taxon>
        <taxon>Bacillati</taxon>
        <taxon>Actinomycetota</taxon>
        <taxon>Actinomycetes</taxon>
        <taxon>Micrococcales</taxon>
        <taxon>Brevibacteriaceae</taxon>
        <taxon>Brevibacterium</taxon>
    </lineage>
</organism>
<dbReference type="EMBL" id="CP158281">
    <property type="protein sequence ID" value="XBV88189.1"/>
    <property type="molecule type" value="Genomic_DNA"/>
</dbReference>
<dbReference type="RefSeq" id="WP_324761559.1">
    <property type="nucleotide sequence ID" value="NZ_CP158281.1"/>
</dbReference>
<gene>
    <name evidence="1" type="ORF">AAFP32_11535</name>
</gene>
<evidence type="ECO:0000313" key="1">
    <source>
        <dbReference type="EMBL" id="XBV88189.1"/>
    </source>
</evidence>
<accession>A0AAU7UHY1</accession>
<dbReference type="AlphaFoldDB" id="A0AAU7UHY1"/>
<dbReference type="KEGG" id="bkr:AAFP32_11535"/>
<protein>
    <submittedName>
        <fullName evidence="1">Uncharacterized protein</fullName>
    </submittedName>
</protein>
<name>A0AAU7UHY1_9MICO</name>